<dbReference type="PANTHER" id="PTHR13369:SF0">
    <property type="entry name" value="GLUTATHIONE S-TRANSFERASE C-TERMINAL DOMAIN-CONTAINING PROTEIN"/>
    <property type="match status" value="1"/>
</dbReference>
<sequence length="249" mass="26837">MSFDEVRSVLHRLFIASAGTALRKEDEQKSRELGALLARLARIRKGAHLVDAAAGKASVGLVAAELLPIGALTVLERDPKRVEACRDAVTRLGRSLPVDVRHADVGDAEAWPARPDAVVALHACGGASDAVIDAAIRSEARFLFLVPCCYGSSVPFLEQAAANVRAMGVVTDDLLRRRMAVSLVDAERKLRLEAAGYETELDEFTGATVTPHNLLFTARRTCSDKRMATARERLAAMHAIGRSATSREL</sequence>
<reference evidence="2 3" key="1">
    <citation type="submission" date="2015-08" db="EMBL/GenBank/DDBJ databases">
        <authorList>
            <person name="Babu N.S."/>
            <person name="Beckwith C.J."/>
            <person name="Beseler K.G."/>
            <person name="Brison A."/>
            <person name="Carone J.V."/>
            <person name="Caskin T.P."/>
            <person name="Diamond M."/>
            <person name="Durham M.E."/>
            <person name="Foxe J.M."/>
            <person name="Go M."/>
            <person name="Henderson B.A."/>
            <person name="Jones I.B."/>
            <person name="McGettigan J.A."/>
            <person name="Micheletti S.J."/>
            <person name="Nasrallah M.E."/>
            <person name="Ortiz D."/>
            <person name="Piller C.R."/>
            <person name="Privatt S.R."/>
            <person name="Schneider S.L."/>
            <person name="Sharp S."/>
            <person name="Smith T.C."/>
            <person name="Stanton J.D."/>
            <person name="Ullery H.E."/>
            <person name="Wilson R.J."/>
            <person name="Serrano M.G."/>
            <person name="Buck G."/>
            <person name="Lee V."/>
            <person name="Wang Y."/>
            <person name="Carvalho R."/>
            <person name="Voegtly L."/>
            <person name="Shi R."/>
            <person name="Duckworth R."/>
            <person name="Johnson A."/>
            <person name="Loviza R."/>
            <person name="Walstead R."/>
            <person name="Shah Z."/>
            <person name="Kiflezghi M."/>
            <person name="Wade K."/>
            <person name="Ball S.L."/>
            <person name="Bradley K.W."/>
            <person name="Asai D.J."/>
            <person name="Bowman C.A."/>
            <person name="Russell D.A."/>
            <person name="Pope W.H."/>
            <person name="Jacobs-Sera D."/>
            <person name="Hendrix R.W."/>
            <person name="Hatfull G.F."/>
        </authorList>
    </citation>
    <scope>NUCLEOTIDE SEQUENCE [LARGE SCALE GENOMIC DNA]</scope>
    <source>
        <strain evidence="2 3">DSM 27648</strain>
    </source>
</reference>
<dbReference type="PANTHER" id="PTHR13369">
    <property type="match status" value="1"/>
</dbReference>
<gene>
    <name evidence="2" type="ORF">AKJ09_01216</name>
</gene>
<protein>
    <recommendedName>
        <fullName evidence="1">Methyltransferase domain-containing protein</fullName>
    </recommendedName>
</protein>
<dbReference type="AlphaFoldDB" id="A0A0K1PM02"/>
<dbReference type="KEGG" id="llu:AKJ09_01216"/>
<feature type="domain" description="Methyltransferase" evidence="1">
    <location>
        <begin position="40"/>
        <end position="150"/>
    </location>
</feature>
<dbReference type="InterPro" id="IPR025714">
    <property type="entry name" value="Methyltranfer_dom"/>
</dbReference>
<dbReference type="EMBL" id="CP012333">
    <property type="protein sequence ID" value="AKU94552.1"/>
    <property type="molecule type" value="Genomic_DNA"/>
</dbReference>
<dbReference type="GO" id="GO:0005737">
    <property type="term" value="C:cytoplasm"/>
    <property type="evidence" value="ECO:0007669"/>
    <property type="project" value="TreeGrafter"/>
</dbReference>
<name>A0A0K1PM02_9BACT</name>
<evidence type="ECO:0000313" key="2">
    <source>
        <dbReference type="EMBL" id="AKU94552.1"/>
    </source>
</evidence>
<evidence type="ECO:0000259" key="1">
    <source>
        <dbReference type="Pfam" id="PF13679"/>
    </source>
</evidence>
<accession>A0A0K1PM02</accession>
<dbReference type="Gene3D" id="3.40.50.150">
    <property type="entry name" value="Vaccinia Virus protein VP39"/>
    <property type="match status" value="1"/>
</dbReference>
<proteinExistence type="predicted"/>
<dbReference type="InterPro" id="IPR029063">
    <property type="entry name" value="SAM-dependent_MTases_sf"/>
</dbReference>
<dbReference type="STRING" id="1391654.AKJ09_01216"/>
<dbReference type="Pfam" id="PF13679">
    <property type="entry name" value="Methyltransf_32"/>
    <property type="match status" value="1"/>
</dbReference>
<evidence type="ECO:0000313" key="3">
    <source>
        <dbReference type="Proteomes" id="UP000064967"/>
    </source>
</evidence>
<dbReference type="Proteomes" id="UP000064967">
    <property type="component" value="Chromosome"/>
</dbReference>
<organism evidence="2 3">
    <name type="scientific">Labilithrix luteola</name>
    <dbReference type="NCBI Taxonomy" id="1391654"/>
    <lineage>
        <taxon>Bacteria</taxon>
        <taxon>Pseudomonadati</taxon>
        <taxon>Myxococcota</taxon>
        <taxon>Polyangia</taxon>
        <taxon>Polyangiales</taxon>
        <taxon>Labilitrichaceae</taxon>
        <taxon>Labilithrix</taxon>
    </lineage>
</organism>
<dbReference type="SUPFAM" id="SSF53335">
    <property type="entry name" value="S-adenosyl-L-methionine-dependent methyltransferases"/>
    <property type="match status" value="1"/>
</dbReference>
<keyword evidence="3" id="KW-1185">Reference proteome</keyword>